<protein>
    <submittedName>
        <fullName evidence="1">Uncharacterized protein</fullName>
    </submittedName>
</protein>
<proteinExistence type="predicted"/>
<dbReference type="EMBL" id="JAWDGP010000384">
    <property type="protein sequence ID" value="KAK3800961.1"/>
    <property type="molecule type" value="Genomic_DNA"/>
</dbReference>
<accession>A0AAE1B8X1</accession>
<sequence>MSEVFLTGPIQEDHQFITVYNRTYTGRPSVHHGSIWRLWIETLHCPEVAVGERNNRVPGELKHSRFLYSE</sequence>
<organism evidence="1 2">
    <name type="scientific">Elysia crispata</name>
    <name type="common">lettuce slug</name>
    <dbReference type="NCBI Taxonomy" id="231223"/>
    <lineage>
        <taxon>Eukaryota</taxon>
        <taxon>Metazoa</taxon>
        <taxon>Spiralia</taxon>
        <taxon>Lophotrochozoa</taxon>
        <taxon>Mollusca</taxon>
        <taxon>Gastropoda</taxon>
        <taxon>Heterobranchia</taxon>
        <taxon>Euthyneura</taxon>
        <taxon>Panpulmonata</taxon>
        <taxon>Sacoglossa</taxon>
        <taxon>Placobranchoidea</taxon>
        <taxon>Plakobranchidae</taxon>
        <taxon>Elysia</taxon>
    </lineage>
</organism>
<evidence type="ECO:0000313" key="1">
    <source>
        <dbReference type="EMBL" id="KAK3800961.1"/>
    </source>
</evidence>
<gene>
    <name evidence="1" type="ORF">RRG08_001209</name>
</gene>
<name>A0AAE1B8X1_9GAST</name>
<evidence type="ECO:0000313" key="2">
    <source>
        <dbReference type="Proteomes" id="UP001283361"/>
    </source>
</evidence>
<reference evidence="1" key="1">
    <citation type="journal article" date="2023" name="G3 (Bethesda)">
        <title>A reference genome for the long-term kleptoplast-retaining sea slug Elysia crispata morphotype clarki.</title>
        <authorList>
            <person name="Eastman K.E."/>
            <person name="Pendleton A.L."/>
            <person name="Shaikh M.A."/>
            <person name="Suttiyut T."/>
            <person name="Ogas R."/>
            <person name="Tomko P."/>
            <person name="Gavelis G."/>
            <person name="Widhalm J.R."/>
            <person name="Wisecaver J.H."/>
        </authorList>
    </citation>
    <scope>NUCLEOTIDE SEQUENCE</scope>
    <source>
        <strain evidence="1">ECLA1</strain>
    </source>
</reference>
<dbReference type="Proteomes" id="UP001283361">
    <property type="component" value="Unassembled WGS sequence"/>
</dbReference>
<dbReference type="AlphaFoldDB" id="A0AAE1B8X1"/>
<keyword evidence="2" id="KW-1185">Reference proteome</keyword>
<comment type="caution">
    <text evidence="1">The sequence shown here is derived from an EMBL/GenBank/DDBJ whole genome shotgun (WGS) entry which is preliminary data.</text>
</comment>